<keyword evidence="2" id="KW-0175">Coiled coil</keyword>
<name>A0A8H7IWV2_9PLEO</name>
<dbReference type="GO" id="GO:0019905">
    <property type="term" value="F:syntaxin binding"/>
    <property type="evidence" value="ECO:0007669"/>
    <property type="project" value="InterPro"/>
</dbReference>
<feature type="compositionally biased region" description="Pro residues" evidence="3">
    <location>
        <begin position="554"/>
        <end position="564"/>
    </location>
</feature>
<evidence type="ECO:0008006" key="6">
    <source>
        <dbReference type="Google" id="ProtNLM"/>
    </source>
</evidence>
<evidence type="ECO:0000256" key="2">
    <source>
        <dbReference type="SAM" id="Coils"/>
    </source>
</evidence>
<feature type="region of interest" description="Disordered" evidence="3">
    <location>
        <begin position="499"/>
        <end position="586"/>
    </location>
</feature>
<feature type="coiled-coil region" evidence="2">
    <location>
        <begin position="357"/>
        <end position="386"/>
    </location>
</feature>
<dbReference type="PANTHER" id="PTHR16127:SF13">
    <property type="entry name" value="GH01188P"/>
    <property type="match status" value="1"/>
</dbReference>
<dbReference type="EMBL" id="RZGK01000018">
    <property type="protein sequence ID" value="KAF9692608.1"/>
    <property type="molecule type" value="Genomic_DNA"/>
</dbReference>
<dbReference type="Pfam" id="PF09728">
    <property type="entry name" value="Taxilin"/>
    <property type="match status" value="1"/>
</dbReference>
<dbReference type="Proteomes" id="UP000651452">
    <property type="component" value="Unassembled WGS sequence"/>
</dbReference>
<feature type="compositionally biased region" description="Basic residues" evidence="3">
    <location>
        <begin position="87"/>
        <end position="102"/>
    </location>
</feature>
<comment type="similarity">
    <text evidence="1">Belongs to the taxilin family.</text>
</comment>
<gene>
    <name evidence="4" type="ORF">EKO04_009493</name>
</gene>
<organism evidence="4 5">
    <name type="scientific">Ascochyta lentis</name>
    <dbReference type="NCBI Taxonomy" id="205686"/>
    <lineage>
        <taxon>Eukaryota</taxon>
        <taxon>Fungi</taxon>
        <taxon>Dikarya</taxon>
        <taxon>Ascomycota</taxon>
        <taxon>Pezizomycotina</taxon>
        <taxon>Dothideomycetes</taxon>
        <taxon>Pleosporomycetidae</taxon>
        <taxon>Pleosporales</taxon>
        <taxon>Pleosporineae</taxon>
        <taxon>Didymellaceae</taxon>
        <taxon>Ascochyta</taxon>
    </lineage>
</organism>
<keyword evidence="5" id="KW-1185">Reference proteome</keyword>
<dbReference type="AlphaFoldDB" id="A0A8H7IWV2"/>
<evidence type="ECO:0000313" key="4">
    <source>
        <dbReference type="EMBL" id="KAF9692608.1"/>
    </source>
</evidence>
<evidence type="ECO:0000256" key="3">
    <source>
        <dbReference type="SAM" id="MobiDB-lite"/>
    </source>
</evidence>
<evidence type="ECO:0000256" key="1">
    <source>
        <dbReference type="ARBA" id="ARBA00009550"/>
    </source>
</evidence>
<dbReference type="OrthoDB" id="425555at2759"/>
<protein>
    <recommendedName>
        <fullName evidence="6">Alpha-taxilin</fullName>
    </recommendedName>
</protein>
<dbReference type="PANTHER" id="PTHR16127">
    <property type="entry name" value="TAXILIN"/>
    <property type="match status" value="1"/>
</dbReference>
<feature type="region of interest" description="Disordered" evidence="3">
    <location>
        <begin position="142"/>
        <end position="169"/>
    </location>
</feature>
<reference evidence="4" key="2">
    <citation type="submission" date="2020-09" db="EMBL/GenBank/DDBJ databases">
        <title>Reference genome assembly for Australian Ascochyta lentis isolate Al4.</title>
        <authorList>
            <person name="Lee R.C."/>
            <person name="Farfan-Caceres L.M."/>
            <person name="Debler J.W."/>
            <person name="Williams A.H."/>
            <person name="Henares B.M."/>
        </authorList>
    </citation>
    <scope>NUCLEOTIDE SEQUENCE</scope>
    <source>
        <strain evidence="4">Al4</strain>
    </source>
</reference>
<dbReference type="InterPro" id="IPR026183">
    <property type="entry name" value="Taxilin_fam"/>
</dbReference>
<feature type="compositionally biased region" description="Low complexity" evidence="3">
    <location>
        <begin position="54"/>
        <end position="73"/>
    </location>
</feature>
<reference evidence="4" key="1">
    <citation type="submission" date="2018-12" db="EMBL/GenBank/DDBJ databases">
        <authorList>
            <person name="Syme R.A."/>
            <person name="Farfan-Caceres L."/>
            <person name="Lichtenzveig J."/>
        </authorList>
    </citation>
    <scope>NUCLEOTIDE SEQUENCE</scope>
    <source>
        <strain evidence="4">Al4</strain>
    </source>
</reference>
<proteinExistence type="inferred from homology"/>
<evidence type="ECO:0000313" key="5">
    <source>
        <dbReference type="Proteomes" id="UP000651452"/>
    </source>
</evidence>
<feature type="region of interest" description="Disordered" evidence="3">
    <location>
        <begin position="1"/>
        <end position="113"/>
    </location>
</feature>
<comment type="caution">
    <text evidence="4">The sequence shown here is derived from an EMBL/GenBank/DDBJ whole genome shotgun (WGS) entry which is preliminary data.</text>
</comment>
<sequence>MPAAYHRETLPNPPWPLPARDHPAHRRRRGPRSPPEVLDTPRPTRQRTIPSLRAPTPSTTAATAAATATANAPLGPHRTHCGDYHHPPRKRRTEQPRLHGHRSPAASTVRPVPPARRFQSQRLCLCLCLCLRLALARHAPAHHNPAPAPAKKGKGKKAADPSEQQKQIQAKIAQLELDAAGDKEQELEVEREVKKANREIASLLSNMDGPMSQLTALQKKYTELLSDMKRMERDHAKAKKRGDQLQKEKDAQRSELTKVTTMKDKLDKLSRDFAKENKKLKDELHKLENSESTARHELHTRLETLIAEVDDCIRVAEGPERHDDRDLELDEAFRLKFKSFIDQYEMRELQFHSLLRTKELEIQYQMARLEQQRKQQEAESSKSHQLTRQVSTFSQTETELRTQLNIYVEKFKQVEETLNNSNDLFLTFRKEMEEMSKKTKRLEKENQNLQRHKEITNRNIGEMVEERQRMQEELARKTKEAEDQRKKIARLETLCRGMQAQGRGQVPMAELEEDEEVTESEYDYEDEDDEGSGEYDDDTEEDAIDPVPERRPFGPVPPPPPPPQNVVNGKMASHKQPNGQINGVKR</sequence>
<feature type="compositionally biased region" description="Acidic residues" evidence="3">
    <location>
        <begin position="510"/>
        <end position="544"/>
    </location>
</feature>
<accession>A0A8H7IWV2</accession>
<feature type="region of interest" description="Disordered" evidence="3">
    <location>
        <begin position="233"/>
        <end position="255"/>
    </location>
</feature>
<feature type="compositionally biased region" description="Polar residues" evidence="3">
    <location>
        <begin position="575"/>
        <end position="586"/>
    </location>
</feature>